<dbReference type="EMBL" id="JALPRX010000198">
    <property type="protein sequence ID" value="MCK8788169.1"/>
    <property type="molecule type" value="Genomic_DNA"/>
</dbReference>
<comment type="caution">
    <text evidence="2">The sequence shown here is derived from an EMBL/GenBank/DDBJ whole genome shotgun (WGS) entry which is preliminary data.</text>
</comment>
<dbReference type="Gene3D" id="1.10.10.10">
    <property type="entry name" value="Winged helix-like DNA-binding domain superfamily/Winged helix DNA-binding domain"/>
    <property type="match status" value="1"/>
</dbReference>
<dbReference type="SUPFAM" id="SSF46955">
    <property type="entry name" value="Putative DNA-binding domain"/>
    <property type="match status" value="1"/>
</dbReference>
<evidence type="ECO:0000313" key="3">
    <source>
        <dbReference type="Proteomes" id="UP001139516"/>
    </source>
</evidence>
<evidence type="ECO:0000259" key="1">
    <source>
        <dbReference type="Pfam" id="PF12728"/>
    </source>
</evidence>
<reference evidence="2" key="1">
    <citation type="submission" date="2022-04" db="EMBL/GenBank/DDBJ databases">
        <title>Roseomonas acroporae sp. nov., isolated from coral Acropora digitifera.</title>
        <authorList>
            <person name="Sun H."/>
        </authorList>
    </citation>
    <scope>NUCLEOTIDE SEQUENCE</scope>
    <source>
        <strain evidence="2">NAR14</strain>
    </source>
</reference>
<organism evidence="2 3">
    <name type="scientific">Roseomonas acroporae</name>
    <dbReference type="NCBI Taxonomy" id="2937791"/>
    <lineage>
        <taxon>Bacteria</taxon>
        <taxon>Pseudomonadati</taxon>
        <taxon>Pseudomonadota</taxon>
        <taxon>Alphaproteobacteria</taxon>
        <taxon>Acetobacterales</taxon>
        <taxon>Roseomonadaceae</taxon>
        <taxon>Roseomonas</taxon>
    </lineage>
</organism>
<proteinExistence type="predicted"/>
<dbReference type="Proteomes" id="UP001139516">
    <property type="component" value="Unassembled WGS sequence"/>
</dbReference>
<dbReference type="InterPro" id="IPR036388">
    <property type="entry name" value="WH-like_DNA-bd_sf"/>
</dbReference>
<dbReference type="AlphaFoldDB" id="A0A9X1YD13"/>
<keyword evidence="3" id="KW-1185">Reference proteome</keyword>
<dbReference type="InterPro" id="IPR009061">
    <property type="entry name" value="DNA-bd_dom_put_sf"/>
</dbReference>
<protein>
    <submittedName>
        <fullName evidence="2">Helix-turn-helix domain-containing protein</fullName>
    </submittedName>
</protein>
<dbReference type="RefSeq" id="WP_248670210.1">
    <property type="nucleotide sequence ID" value="NZ_JALPRX010000198.1"/>
</dbReference>
<gene>
    <name evidence="2" type="ORF">M0638_27860</name>
</gene>
<evidence type="ECO:0000313" key="2">
    <source>
        <dbReference type="EMBL" id="MCK8788169.1"/>
    </source>
</evidence>
<dbReference type="InterPro" id="IPR041657">
    <property type="entry name" value="HTH_17"/>
</dbReference>
<feature type="domain" description="Helix-turn-helix" evidence="1">
    <location>
        <begin position="9"/>
        <end position="59"/>
    </location>
</feature>
<dbReference type="Pfam" id="PF12728">
    <property type="entry name" value="HTH_17"/>
    <property type="match status" value="1"/>
</dbReference>
<sequence>MADKPSRILTEQQFAERANSSVRTVQRWRVSGEGPPFVRLGPRKIGYREADIEAWVAARTYAHRAAEMVRTAA</sequence>
<name>A0A9X1YD13_9PROT</name>
<accession>A0A9X1YD13</accession>